<dbReference type="PANTHER" id="PTHR36707">
    <property type="entry name" value="T20M3.17 PROTEIN"/>
    <property type="match status" value="1"/>
</dbReference>
<keyword evidence="3" id="KW-1185">Reference proteome</keyword>
<reference evidence="2 3" key="1">
    <citation type="journal article" date="2018" name="Science">
        <title>The opium poppy genome and morphinan production.</title>
        <authorList>
            <person name="Guo L."/>
            <person name="Winzer T."/>
            <person name="Yang X."/>
            <person name="Li Y."/>
            <person name="Ning Z."/>
            <person name="He Z."/>
            <person name="Teodor R."/>
            <person name="Lu Y."/>
            <person name="Bowser T.A."/>
            <person name="Graham I.A."/>
            <person name="Ye K."/>
        </authorList>
    </citation>
    <scope>NUCLEOTIDE SEQUENCE [LARGE SCALE GENOMIC DNA]</scope>
    <source>
        <strain evidence="3">cv. HN1</strain>
        <tissue evidence="2">Leaves</tissue>
    </source>
</reference>
<dbReference type="Gramene" id="RZC77286">
    <property type="protein sequence ID" value="RZC77286"/>
    <property type="gene ID" value="C5167_001446"/>
</dbReference>
<accession>A0A4Y7KWM4</accession>
<feature type="region of interest" description="Disordered" evidence="1">
    <location>
        <begin position="1"/>
        <end position="51"/>
    </location>
</feature>
<feature type="compositionally biased region" description="Low complexity" evidence="1">
    <location>
        <begin position="9"/>
        <end position="26"/>
    </location>
</feature>
<dbReference type="PANTHER" id="PTHR36707:SF1">
    <property type="entry name" value="T20M3.17 PROTEIN"/>
    <property type="match status" value="1"/>
</dbReference>
<dbReference type="Proteomes" id="UP000316621">
    <property type="component" value="Chromosome 9"/>
</dbReference>
<evidence type="ECO:0000313" key="3">
    <source>
        <dbReference type="Proteomes" id="UP000316621"/>
    </source>
</evidence>
<proteinExistence type="predicted"/>
<dbReference type="AlphaFoldDB" id="A0A4Y7KWM4"/>
<dbReference type="EMBL" id="CM010723">
    <property type="protein sequence ID" value="RZC77286.1"/>
    <property type="molecule type" value="Genomic_DNA"/>
</dbReference>
<name>A0A4Y7KWM4_PAPSO</name>
<organism evidence="2 3">
    <name type="scientific">Papaver somniferum</name>
    <name type="common">Opium poppy</name>
    <dbReference type="NCBI Taxonomy" id="3469"/>
    <lineage>
        <taxon>Eukaryota</taxon>
        <taxon>Viridiplantae</taxon>
        <taxon>Streptophyta</taxon>
        <taxon>Embryophyta</taxon>
        <taxon>Tracheophyta</taxon>
        <taxon>Spermatophyta</taxon>
        <taxon>Magnoliopsida</taxon>
        <taxon>Ranunculales</taxon>
        <taxon>Papaveraceae</taxon>
        <taxon>Papaveroideae</taxon>
        <taxon>Papaver</taxon>
    </lineage>
</organism>
<sequence length="386" mass="42417">MTIPRSSKENSSSSTTTSTEFVKVSSPIPVSSHKKFDERHPRSLRRSSSDIDSISADSTSFFLSVDGSKINPIEDACLVLHESSENLVLQGKEGASTDKDEIVVWLVNSPKSSTNDLVQVGNSNDILSHVLNSNEKLSKTANDIHEVDTDGPLFWPSERKLDWSSSDKWDLIVLSPRKNGDIVISSPRKNSEIVISPHKNGEIVISPQANGKIVITPRKNGDLVITPRRNGGKVQGTSGLARSNSSVRFSFKKRKTEVKVDEPKKKILSRSKSEVSAAQLEGKTKAENKMKSKLLEIINENNPFFGGLSEESDCIVPSNDVSIEKLIGLDEFDGHQGVEGDNGSKGDYFFLDVTTNGLSRSKSNILKYSRSSSQKVRSERKRSRGT</sequence>
<evidence type="ECO:0000256" key="1">
    <source>
        <dbReference type="SAM" id="MobiDB-lite"/>
    </source>
</evidence>
<gene>
    <name evidence="2" type="ORF">C5167_001446</name>
</gene>
<protein>
    <submittedName>
        <fullName evidence="2">Uncharacterized protein</fullName>
    </submittedName>
</protein>
<evidence type="ECO:0000313" key="2">
    <source>
        <dbReference type="EMBL" id="RZC77286.1"/>
    </source>
</evidence>